<feature type="region of interest" description="Disordered" evidence="1">
    <location>
        <begin position="659"/>
        <end position="700"/>
    </location>
</feature>
<reference evidence="2" key="1">
    <citation type="journal article" date="2014" name="Genome Biol. Evol.">
        <title>Gene Loss Rather Than Gene Gain Is Associated with a Host Jump from Monocots to Dicots in the Smut Fungus Melanopsichium pennsylvanicum.</title>
        <authorList>
            <person name="Sharma R."/>
            <person name="Mishra B."/>
            <person name="Runge F."/>
            <person name="Thines M."/>
        </authorList>
    </citation>
    <scope>NUCLEOTIDE SEQUENCE</scope>
    <source>
        <strain evidence="2">4</strain>
    </source>
</reference>
<accession>A0A077QXL1</accession>
<feature type="region of interest" description="Disordered" evidence="1">
    <location>
        <begin position="714"/>
        <end position="754"/>
    </location>
</feature>
<organism evidence="2">
    <name type="scientific">Melanopsichium pennsylvanicum 4</name>
    <dbReference type="NCBI Taxonomy" id="1398559"/>
    <lineage>
        <taxon>Eukaryota</taxon>
        <taxon>Fungi</taxon>
        <taxon>Dikarya</taxon>
        <taxon>Basidiomycota</taxon>
        <taxon>Ustilaginomycotina</taxon>
        <taxon>Ustilaginomycetes</taxon>
        <taxon>Ustilaginales</taxon>
        <taxon>Ustilaginaceae</taxon>
        <taxon>Melanopsichium</taxon>
    </lineage>
</organism>
<evidence type="ECO:0000313" key="2">
    <source>
        <dbReference type="EMBL" id="CDI51336.1"/>
    </source>
</evidence>
<feature type="region of interest" description="Disordered" evidence="1">
    <location>
        <begin position="426"/>
        <end position="468"/>
    </location>
</feature>
<name>A0A077QXL1_9BASI</name>
<proteinExistence type="predicted"/>
<feature type="compositionally biased region" description="Polar residues" evidence="1">
    <location>
        <begin position="426"/>
        <end position="443"/>
    </location>
</feature>
<protein>
    <submittedName>
        <fullName evidence="2">Uncharacterized protein</fullName>
    </submittedName>
</protein>
<feature type="compositionally biased region" description="Basic and acidic residues" evidence="1">
    <location>
        <begin position="725"/>
        <end position="741"/>
    </location>
</feature>
<dbReference type="AlphaFoldDB" id="A0A077QXL1"/>
<evidence type="ECO:0000256" key="1">
    <source>
        <dbReference type="SAM" id="MobiDB-lite"/>
    </source>
</evidence>
<dbReference type="EMBL" id="HG529498">
    <property type="protein sequence ID" value="CDI51336.1"/>
    <property type="molecule type" value="Genomic_DNA"/>
</dbReference>
<sequence length="992" mass="107678">MASISYTTTRCSTSSHETAGFTCADFGEIVGSASSHGSTGLDDYKILEPGDFRRVKSQKSMRSRPASRIVYALDSESATLIAPESAGTGLSRDATSLPPDFDLVIQNRPRNLAGREARDRATFGPWNDDAEDETARVAPADLKEELVSIADEGSDTESTVAIEAVEQPIISALTPSPASEDMHLSQLKQEAEEAWANYRPGMTPQQRTLALESELDTESITSDQPVHIPRRITSLRRSSQTVLTALPKPDLAKRRGSVATLCIQPHSSSDHVKGTLLSRRVRSEFETFPRITTPFQHGSASSSRDHVTSDFHVQRPYTASILSSASEGSFLGHQNSFESGMSPLLLNCCATTARLPGRLQRPATAGSIPALGSSAVYHSCALSTAPLNRPETSNQLSAEQRRQQVRRTKKLTQMLGEEMLLATNTTGNRSNLAQQPQSLGSSTDLRRKKYRPQSMPFSNGAANATGGKTRALSRKLLQSRGHSVKSWNQSFSELGQPPLSAPAGLNRKAAAILGLPHPYSSSALIRASDEGMVQDAEELDEVEEINPFTRPFIPSGLEEFNEYTPKVDQLAAFSAAALDEGASPTLPQDGPFRPFDRSHLDQALAMSEGRKLAVARDERRRRVAKMSRWLGEAVPAELIMSAVHKKPNAVIGSTDCVASSHSSASHHTTGYGQSEADRSRRIPISTSNASSNGHGSISHEGSVVSNLQSFMSIDSSDESDTEAAAVHREGQIGRGLAERRSVAPSPPSNTSALADSLTAYRTSIDSYEYLLENDHERLSELASIFHNTHITPNLGTLHTMVPITRPPVSSARPRTSPSADFASEYRRLINAGNSPANRPATLSATVDCVPRRSAAFLELSDSDSDSSDADELYECDDPSYSFTFLRRKRLDSHDRSITKLSNFFGSTPSQIVRSQRDSRPVISSADSVLTIGNASISNKGLRGKASQPHALKTILRSLEEEALDDSKLTSFQKSEISRKVHLLKKRTTKMFA</sequence>
<feature type="compositionally biased region" description="Polar residues" evidence="1">
    <location>
        <begin position="684"/>
        <end position="695"/>
    </location>
</feature>